<dbReference type="SUPFAM" id="SSF46689">
    <property type="entry name" value="Homeodomain-like"/>
    <property type="match status" value="1"/>
</dbReference>
<protein>
    <submittedName>
        <fullName evidence="1">Helix-turn-helix domain-containing protein</fullName>
    </submittedName>
</protein>
<evidence type="ECO:0000313" key="1">
    <source>
        <dbReference type="EMBL" id="RHF51467.1"/>
    </source>
</evidence>
<dbReference type="RefSeq" id="WP_118176097.1">
    <property type="nucleotide sequence ID" value="NZ_JAQEAO010000001.1"/>
</dbReference>
<reference evidence="1 2" key="1">
    <citation type="submission" date="2018-08" db="EMBL/GenBank/DDBJ databases">
        <title>A genome reference for cultivated species of the human gut microbiota.</title>
        <authorList>
            <person name="Zou Y."/>
            <person name="Xue W."/>
            <person name="Luo G."/>
        </authorList>
    </citation>
    <scope>NUCLEOTIDE SEQUENCE [LARGE SCALE GENOMIC DNA]</scope>
    <source>
        <strain evidence="1 2">AM25-21AC</strain>
    </source>
</reference>
<evidence type="ECO:0000313" key="2">
    <source>
        <dbReference type="Proteomes" id="UP000283442"/>
    </source>
</evidence>
<gene>
    <name evidence="1" type="ORF">DW674_06800</name>
</gene>
<dbReference type="Gene3D" id="1.10.10.60">
    <property type="entry name" value="Homeodomain-like"/>
    <property type="match status" value="1"/>
</dbReference>
<dbReference type="OrthoDB" id="5868871at2"/>
<organism evidence="1 2">
    <name type="scientific">Mitsuokella multacida</name>
    <dbReference type="NCBI Taxonomy" id="52226"/>
    <lineage>
        <taxon>Bacteria</taxon>
        <taxon>Bacillati</taxon>
        <taxon>Bacillota</taxon>
        <taxon>Negativicutes</taxon>
        <taxon>Selenomonadales</taxon>
        <taxon>Selenomonadaceae</taxon>
        <taxon>Mitsuokella</taxon>
    </lineage>
</organism>
<dbReference type="Proteomes" id="UP000283442">
    <property type="component" value="Unassembled WGS sequence"/>
</dbReference>
<dbReference type="AlphaFoldDB" id="A0A414NWE7"/>
<dbReference type="InterPro" id="IPR009057">
    <property type="entry name" value="Homeodomain-like_sf"/>
</dbReference>
<comment type="caution">
    <text evidence="1">The sequence shown here is derived from an EMBL/GenBank/DDBJ whole genome shotgun (WGS) entry which is preliminary data.</text>
</comment>
<proteinExistence type="predicted"/>
<sequence>MSEKKASNRGSHGKYGAWIAPEGLLKIQGWARDGLSDKQIAHNIGITQTTLYEWQKRFPELSEALKKGKEVVDREVENAMLKRALGYEYDEVTQEPVIDKDTGITEMRVTKRVTKQIVPDVTAQIFWLKNRKPDEFRDKRDVELSGSVDLGSIIEKARGRVDE</sequence>
<name>A0A414NWE7_9FIRM</name>
<accession>A0A414NWE7</accession>
<dbReference type="EMBL" id="QRHE01000006">
    <property type="protein sequence ID" value="RHF51467.1"/>
    <property type="molecule type" value="Genomic_DNA"/>
</dbReference>